<evidence type="ECO:0000256" key="1">
    <source>
        <dbReference type="SAM" id="MobiDB-lite"/>
    </source>
</evidence>
<dbReference type="EMBL" id="JAHRIO010021378">
    <property type="protein sequence ID" value="MEQ2165476.1"/>
    <property type="molecule type" value="Genomic_DNA"/>
</dbReference>
<keyword evidence="3" id="KW-1185">Reference proteome</keyword>
<protein>
    <submittedName>
        <fullName evidence="2">Uncharacterized protein</fullName>
    </submittedName>
</protein>
<dbReference type="Proteomes" id="UP001476798">
    <property type="component" value="Unassembled WGS sequence"/>
</dbReference>
<evidence type="ECO:0000313" key="2">
    <source>
        <dbReference type="EMBL" id="MEQ2165476.1"/>
    </source>
</evidence>
<proteinExistence type="predicted"/>
<feature type="compositionally biased region" description="Basic and acidic residues" evidence="1">
    <location>
        <begin position="59"/>
        <end position="78"/>
    </location>
</feature>
<reference evidence="2 3" key="1">
    <citation type="submission" date="2021-06" db="EMBL/GenBank/DDBJ databases">
        <authorList>
            <person name="Palmer J.M."/>
        </authorList>
    </citation>
    <scope>NUCLEOTIDE SEQUENCE [LARGE SCALE GENOMIC DNA]</scope>
    <source>
        <strain evidence="2 3">GA_2019</strain>
        <tissue evidence="2">Muscle</tissue>
    </source>
</reference>
<feature type="region of interest" description="Disordered" evidence="1">
    <location>
        <begin position="49"/>
        <end position="100"/>
    </location>
</feature>
<organism evidence="2 3">
    <name type="scientific">Goodea atripinnis</name>
    <dbReference type="NCBI Taxonomy" id="208336"/>
    <lineage>
        <taxon>Eukaryota</taxon>
        <taxon>Metazoa</taxon>
        <taxon>Chordata</taxon>
        <taxon>Craniata</taxon>
        <taxon>Vertebrata</taxon>
        <taxon>Euteleostomi</taxon>
        <taxon>Actinopterygii</taxon>
        <taxon>Neopterygii</taxon>
        <taxon>Teleostei</taxon>
        <taxon>Neoteleostei</taxon>
        <taxon>Acanthomorphata</taxon>
        <taxon>Ovalentaria</taxon>
        <taxon>Atherinomorphae</taxon>
        <taxon>Cyprinodontiformes</taxon>
        <taxon>Goodeidae</taxon>
        <taxon>Goodea</taxon>
    </lineage>
</organism>
<evidence type="ECO:0000313" key="3">
    <source>
        <dbReference type="Proteomes" id="UP001476798"/>
    </source>
</evidence>
<sequence>MPPQTCTPGAEKQLAELITVICWGFCCGSKCRCRQGVGMARQNHDLLKSKQRLNSQVGRQDENREFRSPGLTERRELGAGKVTQGGWEAEGAGEPNKTKA</sequence>
<name>A0ABV0N312_9TELE</name>
<comment type="caution">
    <text evidence="2">The sequence shown here is derived from an EMBL/GenBank/DDBJ whole genome shotgun (WGS) entry which is preliminary data.</text>
</comment>
<accession>A0ABV0N312</accession>
<gene>
    <name evidence="2" type="ORF">GOODEAATRI_017234</name>
</gene>